<dbReference type="PRINTS" id="PR00625">
    <property type="entry name" value="JDOMAIN"/>
</dbReference>
<dbReference type="Gene3D" id="1.10.3380.10">
    <property type="entry name" value="Sec63 N-terminal domain-like domain"/>
    <property type="match status" value="1"/>
</dbReference>
<dbReference type="SUPFAM" id="SSF46565">
    <property type="entry name" value="Chaperone J-domain"/>
    <property type="match status" value="1"/>
</dbReference>
<dbReference type="PANTHER" id="PTHR24075:SF0">
    <property type="entry name" value="TRANSLOCATION PROTEIN SEC63 HOMOLOG"/>
    <property type="match status" value="1"/>
</dbReference>
<dbReference type="EMBL" id="LAVV01003899">
    <property type="protein sequence ID" value="KNZ61834.1"/>
    <property type="molecule type" value="Genomic_DNA"/>
</dbReference>
<evidence type="ECO:0000313" key="12">
    <source>
        <dbReference type="EMBL" id="KNZ61834.1"/>
    </source>
</evidence>
<dbReference type="CDD" id="cd06257">
    <property type="entry name" value="DnaJ"/>
    <property type="match status" value="1"/>
</dbReference>
<dbReference type="PROSITE" id="PS50076">
    <property type="entry name" value="DNAJ_2"/>
    <property type="match status" value="1"/>
</dbReference>
<feature type="compositionally biased region" description="Acidic residues" evidence="9">
    <location>
        <begin position="502"/>
        <end position="513"/>
    </location>
</feature>
<accession>A0A0L6VMC3</accession>
<feature type="compositionally biased region" description="Acidic residues" evidence="9">
    <location>
        <begin position="639"/>
        <end position="663"/>
    </location>
</feature>
<sequence length="663" mass="74745">MSASYAYDESGHSNFLLLAFLLLILVPWTISSLWQLCFPSSDRAVKPPCVGWNAKDEQVKMTKQKVAPITRRSVYSHLVLALGWALVAYVTYRASLVKASSASYDPFAILGLNPGSDEKSIRRHFKRLSLKFHPDKLKLKVNETLEEVNEHFVNLTKAYKALTDETIRQNYEKFGHPDGSQTAERGIALPKWIVETRNHGYVVGIYGLVFGLLLPYAVAKWWNTSKKYTKAYVLKGSASRYFLYLKKQTTFGEAVEVLCSSLEFGALETRHIRAFESSKSYKQLEDQVTQALFEATGEKLEGKLYNNSNEKFVKRTAVLVYAHLFRIPISDIRILKAKHDVINYARHLTQAMCSITTGRRWLSTYLVIIKLEQHLVQAMHPATSSPLAQLPHVSIKTADKLAKSTEEIVSPEQYASLSEEKKDSLFPELKGRDDIKKQVQCISEHWPKLELVSSEFKVIGEKKVTPDSTIHLIMKIRMKNQVSSSVTVQEEESAHDPRMESEQDLDEEESEMDELLRSKKYGASGEEPSPVAHAPHVTKDKKPIYHWLVGDHKANTLFLPPLSFTDVGYTKTRVIRQSFEGPSSAGLYTVQVHIRSDSYVGTDLQASMQLLVEEEEEAVEDTGAQDDISNSDGPMNTEKEDDESDLSDEESSDGDSSSDSDSD</sequence>
<evidence type="ECO:0000313" key="13">
    <source>
        <dbReference type="Proteomes" id="UP000037035"/>
    </source>
</evidence>
<dbReference type="Gene3D" id="1.10.287.110">
    <property type="entry name" value="DnaJ domain"/>
    <property type="match status" value="1"/>
</dbReference>
<dbReference type="OrthoDB" id="1734229at2759"/>
<dbReference type="SMART" id="SM00271">
    <property type="entry name" value="DnaJ"/>
    <property type="match status" value="1"/>
</dbReference>
<evidence type="ECO:0000256" key="4">
    <source>
        <dbReference type="ARBA" id="ARBA00022824"/>
    </source>
</evidence>
<dbReference type="SUPFAM" id="SSF81296">
    <property type="entry name" value="E set domains"/>
    <property type="match status" value="1"/>
</dbReference>
<name>A0A0L6VMC3_9BASI</name>
<feature type="compositionally biased region" description="Acidic residues" evidence="9">
    <location>
        <begin position="615"/>
        <end position="624"/>
    </location>
</feature>
<dbReference type="Pfam" id="PF02889">
    <property type="entry name" value="Sec63"/>
    <property type="match status" value="1"/>
</dbReference>
<keyword evidence="7 10" id="KW-0472">Membrane</keyword>
<reference evidence="12 13" key="1">
    <citation type="submission" date="2015-08" db="EMBL/GenBank/DDBJ databases">
        <title>Next Generation Sequencing and Analysis of the Genome of Puccinia sorghi L Schw, the Causal Agent of Maize Common Rust.</title>
        <authorList>
            <person name="Rochi L."/>
            <person name="Burguener G."/>
            <person name="Darino M."/>
            <person name="Turjanski A."/>
            <person name="Kreff E."/>
            <person name="Dieguez M.J."/>
            <person name="Sacco F."/>
        </authorList>
    </citation>
    <scope>NUCLEOTIDE SEQUENCE [LARGE SCALE GENOMIC DNA]</scope>
    <source>
        <strain evidence="12 13">RO10H11247</strain>
    </source>
</reference>
<dbReference type="Proteomes" id="UP000037035">
    <property type="component" value="Unassembled WGS sequence"/>
</dbReference>
<dbReference type="STRING" id="27349.A0A0L6VMC3"/>
<keyword evidence="4" id="KW-0256">Endoplasmic reticulum</keyword>
<dbReference type="GO" id="GO:0008320">
    <property type="term" value="F:protein transmembrane transporter activity"/>
    <property type="evidence" value="ECO:0007669"/>
    <property type="project" value="TreeGrafter"/>
</dbReference>
<dbReference type="AlphaFoldDB" id="A0A0L6VMC3"/>
<proteinExistence type="predicted"/>
<dbReference type="InterPro" id="IPR001623">
    <property type="entry name" value="DnaJ_domain"/>
</dbReference>
<evidence type="ECO:0000256" key="7">
    <source>
        <dbReference type="ARBA" id="ARBA00023136"/>
    </source>
</evidence>
<evidence type="ECO:0000256" key="1">
    <source>
        <dbReference type="ARBA" id="ARBA00004477"/>
    </source>
</evidence>
<evidence type="ECO:0000256" key="9">
    <source>
        <dbReference type="SAM" id="MobiDB-lite"/>
    </source>
</evidence>
<comment type="subcellular location">
    <subcellularLocation>
        <location evidence="1">Endoplasmic reticulum membrane</location>
        <topology evidence="1">Multi-pass membrane protein</topology>
    </subcellularLocation>
</comment>
<evidence type="ECO:0000256" key="2">
    <source>
        <dbReference type="ARBA" id="ARBA00022448"/>
    </source>
</evidence>
<protein>
    <recommendedName>
        <fullName evidence="11">J domain-containing protein</fullName>
    </recommendedName>
</protein>
<gene>
    <name evidence="12" type="ORF">VP01_1350g3</name>
</gene>
<keyword evidence="8" id="KW-0143">Chaperone</keyword>
<feature type="transmembrane region" description="Helical" evidence="10">
    <location>
        <begin position="74"/>
        <end position="92"/>
    </location>
</feature>
<keyword evidence="6 10" id="KW-1133">Transmembrane helix</keyword>
<keyword evidence="5" id="KW-0653">Protein transport</keyword>
<feature type="region of interest" description="Disordered" evidence="9">
    <location>
        <begin position="615"/>
        <end position="663"/>
    </location>
</feature>
<evidence type="ECO:0000259" key="11">
    <source>
        <dbReference type="PROSITE" id="PS50076"/>
    </source>
</evidence>
<evidence type="ECO:0000256" key="10">
    <source>
        <dbReference type="SAM" id="Phobius"/>
    </source>
</evidence>
<dbReference type="SMART" id="SM00973">
    <property type="entry name" value="Sec63"/>
    <property type="match status" value="1"/>
</dbReference>
<feature type="domain" description="J" evidence="11">
    <location>
        <begin position="105"/>
        <end position="175"/>
    </location>
</feature>
<feature type="compositionally biased region" description="Basic and acidic residues" evidence="9">
    <location>
        <begin position="492"/>
        <end position="501"/>
    </location>
</feature>
<dbReference type="GO" id="GO:0006614">
    <property type="term" value="P:SRP-dependent cotranslational protein targeting to membrane"/>
    <property type="evidence" value="ECO:0007669"/>
    <property type="project" value="TreeGrafter"/>
</dbReference>
<dbReference type="InterPro" id="IPR004179">
    <property type="entry name" value="Sec63-dom"/>
</dbReference>
<dbReference type="Gene3D" id="2.60.40.150">
    <property type="entry name" value="C2 domain"/>
    <property type="match status" value="1"/>
</dbReference>
<dbReference type="Pfam" id="PF00226">
    <property type="entry name" value="DnaJ"/>
    <property type="match status" value="1"/>
</dbReference>
<feature type="transmembrane region" description="Helical" evidence="10">
    <location>
        <begin position="199"/>
        <end position="219"/>
    </location>
</feature>
<evidence type="ECO:0000256" key="5">
    <source>
        <dbReference type="ARBA" id="ARBA00022927"/>
    </source>
</evidence>
<keyword evidence="13" id="KW-1185">Reference proteome</keyword>
<dbReference type="FunFam" id="1.10.287.110:FF:000039">
    <property type="entry name" value="Protein translocation complex component (Npl1)"/>
    <property type="match status" value="1"/>
</dbReference>
<evidence type="ECO:0000256" key="6">
    <source>
        <dbReference type="ARBA" id="ARBA00022989"/>
    </source>
</evidence>
<comment type="caution">
    <text evidence="12">The sequence shown here is derived from an EMBL/GenBank/DDBJ whole genome shotgun (WGS) entry which is preliminary data.</text>
</comment>
<evidence type="ECO:0000256" key="8">
    <source>
        <dbReference type="ARBA" id="ARBA00023186"/>
    </source>
</evidence>
<organism evidence="12 13">
    <name type="scientific">Puccinia sorghi</name>
    <dbReference type="NCBI Taxonomy" id="27349"/>
    <lineage>
        <taxon>Eukaryota</taxon>
        <taxon>Fungi</taxon>
        <taxon>Dikarya</taxon>
        <taxon>Basidiomycota</taxon>
        <taxon>Pucciniomycotina</taxon>
        <taxon>Pucciniomycetes</taxon>
        <taxon>Pucciniales</taxon>
        <taxon>Pucciniaceae</taxon>
        <taxon>Puccinia</taxon>
    </lineage>
</organism>
<feature type="region of interest" description="Disordered" evidence="9">
    <location>
        <begin position="483"/>
        <end position="514"/>
    </location>
</feature>
<dbReference type="GO" id="GO:0006620">
    <property type="term" value="P:post-translational protein targeting to endoplasmic reticulum membrane"/>
    <property type="evidence" value="ECO:0007669"/>
    <property type="project" value="TreeGrafter"/>
</dbReference>
<dbReference type="InterPro" id="IPR035892">
    <property type="entry name" value="C2_domain_sf"/>
</dbReference>
<dbReference type="PANTHER" id="PTHR24075">
    <property type="entry name" value="SEC63 DOMAIN-CONTAINING"/>
    <property type="match status" value="1"/>
</dbReference>
<dbReference type="SUPFAM" id="SSF158702">
    <property type="entry name" value="Sec63 N-terminal domain-like"/>
    <property type="match status" value="1"/>
</dbReference>
<evidence type="ECO:0000256" key="3">
    <source>
        <dbReference type="ARBA" id="ARBA00022692"/>
    </source>
</evidence>
<dbReference type="InterPro" id="IPR036869">
    <property type="entry name" value="J_dom_sf"/>
</dbReference>
<dbReference type="GO" id="GO:0031207">
    <property type="term" value="C:Sec62/Sec63 complex"/>
    <property type="evidence" value="ECO:0007669"/>
    <property type="project" value="TreeGrafter"/>
</dbReference>
<dbReference type="VEuPathDB" id="FungiDB:VP01_1350g3"/>
<keyword evidence="3 10" id="KW-0812">Transmembrane</keyword>
<dbReference type="InterPro" id="IPR014756">
    <property type="entry name" value="Ig_E-set"/>
</dbReference>
<dbReference type="GO" id="GO:0003723">
    <property type="term" value="F:RNA binding"/>
    <property type="evidence" value="ECO:0007669"/>
    <property type="project" value="TreeGrafter"/>
</dbReference>
<keyword evidence="2" id="KW-0813">Transport</keyword>
<feature type="transmembrane region" description="Helical" evidence="10">
    <location>
        <begin position="15"/>
        <end position="36"/>
    </location>
</feature>